<name>A0A5B0G6C8_9BURK</name>
<dbReference type="SMART" id="SM00829">
    <property type="entry name" value="PKS_ER"/>
    <property type="match status" value="1"/>
</dbReference>
<gene>
    <name evidence="3" type="ORF">FVF58_43180</name>
</gene>
<dbReference type="InterPro" id="IPR050700">
    <property type="entry name" value="YIM1/Zinc_Alcohol_DH_Fams"/>
</dbReference>
<reference evidence="3 4" key="1">
    <citation type="submission" date="2019-08" db="EMBL/GenBank/DDBJ databases">
        <title>Paraburkholderia sp. DCY113.</title>
        <authorList>
            <person name="Kang J."/>
        </authorList>
    </citation>
    <scope>NUCLEOTIDE SEQUENCE [LARGE SCALE GENOMIC DNA]</scope>
    <source>
        <strain evidence="3 4">DCY113</strain>
    </source>
</reference>
<dbReference type="SUPFAM" id="SSF50129">
    <property type="entry name" value="GroES-like"/>
    <property type="match status" value="1"/>
</dbReference>
<dbReference type="Proteomes" id="UP000325273">
    <property type="component" value="Unassembled WGS sequence"/>
</dbReference>
<dbReference type="AlphaFoldDB" id="A0A5B0G6C8"/>
<keyword evidence="4" id="KW-1185">Reference proteome</keyword>
<evidence type="ECO:0000259" key="2">
    <source>
        <dbReference type="SMART" id="SM00829"/>
    </source>
</evidence>
<accession>A0A5B0G6C8</accession>
<dbReference type="InterPro" id="IPR013154">
    <property type="entry name" value="ADH-like_N"/>
</dbReference>
<evidence type="ECO:0000313" key="3">
    <source>
        <dbReference type="EMBL" id="KAA0998792.1"/>
    </source>
</evidence>
<dbReference type="InterPro" id="IPR020843">
    <property type="entry name" value="ER"/>
</dbReference>
<proteinExistence type="predicted"/>
<dbReference type="PANTHER" id="PTHR11695:SF294">
    <property type="entry name" value="RETICULON-4-INTERACTING PROTEIN 1, MITOCHONDRIAL"/>
    <property type="match status" value="1"/>
</dbReference>
<sequence length="373" mass="40008">MRTGRKRLSGRSQACPVDERRRGRAIMSTATKLLCLRPADPIRLETRRTAMPRPGKGEVLVRVEATSVNPIDVKRARGYGQRLLSHKGAGKFPLVLGNDFAGEIVSVGAGVSPWRPGDRVMGLVPTGRKGGAHATHLTVDARLVRTAVDGVASAALAAFPYTFTTLWLALRGAGINEGNAKAQKVLVHGASGGLGQLALQILAAWGASVTAICSTANIELCRNLGATAVWDRTRCRLQELPEHFDAGLNFGAWEDEATLIGRLRHGALGYVTAVHPLLGNIDRGGLLAGAWRSRLDWRRMQSLANAKGARYRWIIFQPDEGALDMLHHFLARGALTLSVGVSVSIDNADLAFEHVANHKQGRAILLPMGALSS</sequence>
<evidence type="ECO:0000313" key="4">
    <source>
        <dbReference type="Proteomes" id="UP000325273"/>
    </source>
</evidence>
<dbReference type="PANTHER" id="PTHR11695">
    <property type="entry name" value="ALCOHOL DEHYDROGENASE RELATED"/>
    <property type="match status" value="1"/>
</dbReference>
<dbReference type="EMBL" id="VTUZ01000053">
    <property type="protein sequence ID" value="KAA0998792.1"/>
    <property type="molecule type" value="Genomic_DNA"/>
</dbReference>
<dbReference type="GO" id="GO:0016491">
    <property type="term" value="F:oxidoreductase activity"/>
    <property type="evidence" value="ECO:0007669"/>
    <property type="project" value="InterPro"/>
</dbReference>
<comment type="caution">
    <text evidence="3">The sequence shown here is derived from an EMBL/GenBank/DDBJ whole genome shotgun (WGS) entry which is preliminary data.</text>
</comment>
<dbReference type="Gene3D" id="3.40.50.720">
    <property type="entry name" value="NAD(P)-binding Rossmann-like Domain"/>
    <property type="match status" value="1"/>
</dbReference>
<evidence type="ECO:0000256" key="1">
    <source>
        <dbReference type="SAM" id="MobiDB-lite"/>
    </source>
</evidence>
<dbReference type="Gene3D" id="3.90.180.10">
    <property type="entry name" value="Medium-chain alcohol dehydrogenases, catalytic domain"/>
    <property type="match status" value="1"/>
</dbReference>
<dbReference type="Pfam" id="PF08240">
    <property type="entry name" value="ADH_N"/>
    <property type="match status" value="1"/>
</dbReference>
<organism evidence="3 4">
    <name type="scientific">Paraburkholderia panacisoli</name>
    <dbReference type="NCBI Taxonomy" id="2603818"/>
    <lineage>
        <taxon>Bacteria</taxon>
        <taxon>Pseudomonadati</taxon>
        <taxon>Pseudomonadota</taxon>
        <taxon>Betaproteobacteria</taxon>
        <taxon>Burkholderiales</taxon>
        <taxon>Burkholderiaceae</taxon>
        <taxon>Paraburkholderia</taxon>
    </lineage>
</organism>
<feature type="domain" description="Enoyl reductase (ER)" evidence="2">
    <location>
        <begin position="37"/>
        <end position="365"/>
    </location>
</feature>
<dbReference type="InterPro" id="IPR036291">
    <property type="entry name" value="NAD(P)-bd_dom_sf"/>
</dbReference>
<protein>
    <submittedName>
        <fullName evidence="3">Alcohol dehydrogenase catalytic domain-containing protein</fullName>
    </submittedName>
</protein>
<feature type="region of interest" description="Disordered" evidence="1">
    <location>
        <begin position="1"/>
        <end position="20"/>
    </location>
</feature>
<dbReference type="InterPro" id="IPR011032">
    <property type="entry name" value="GroES-like_sf"/>
</dbReference>
<dbReference type="SUPFAM" id="SSF51735">
    <property type="entry name" value="NAD(P)-binding Rossmann-fold domains"/>
    <property type="match status" value="1"/>
</dbReference>